<sequence>MKKGVNGNPRPFNIASNQAQAHVVQTSGLSTQRTRKPNSLSELSSAQFAQFQKFLNMIGNDDETVDPLVGNNFVPIDPNVNWISDTGASHHMTSRANLLSKPR</sequence>
<dbReference type="AlphaFoldDB" id="A0A2I0KN41"/>
<protein>
    <submittedName>
        <fullName evidence="1">Uncharacterized protein</fullName>
    </submittedName>
</protein>
<accession>A0A2I0KN41</accession>
<name>A0A2I0KN41_PUNGR</name>
<gene>
    <name evidence="1" type="ORF">CRG98_010383</name>
</gene>
<organism evidence="1 2">
    <name type="scientific">Punica granatum</name>
    <name type="common">Pomegranate</name>
    <dbReference type="NCBI Taxonomy" id="22663"/>
    <lineage>
        <taxon>Eukaryota</taxon>
        <taxon>Viridiplantae</taxon>
        <taxon>Streptophyta</taxon>
        <taxon>Embryophyta</taxon>
        <taxon>Tracheophyta</taxon>
        <taxon>Spermatophyta</taxon>
        <taxon>Magnoliopsida</taxon>
        <taxon>eudicotyledons</taxon>
        <taxon>Gunneridae</taxon>
        <taxon>Pentapetalae</taxon>
        <taxon>rosids</taxon>
        <taxon>malvids</taxon>
        <taxon>Myrtales</taxon>
        <taxon>Lythraceae</taxon>
        <taxon>Punica</taxon>
    </lineage>
</organism>
<keyword evidence="2" id="KW-1185">Reference proteome</keyword>
<evidence type="ECO:0000313" key="2">
    <source>
        <dbReference type="Proteomes" id="UP000233551"/>
    </source>
</evidence>
<reference evidence="1 2" key="1">
    <citation type="submission" date="2017-11" db="EMBL/GenBank/DDBJ databases">
        <title>De-novo sequencing of pomegranate (Punica granatum L.) genome.</title>
        <authorList>
            <person name="Akparov Z."/>
            <person name="Amiraslanov A."/>
            <person name="Hajiyeva S."/>
            <person name="Abbasov M."/>
            <person name="Kaur K."/>
            <person name="Hamwieh A."/>
            <person name="Solovyev V."/>
            <person name="Salamov A."/>
            <person name="Braich B."/>
            <person name="Kosarev P."/>
            <person name="Mahmoud A."/>
            <person name="Hajiyev E."/>
            <person name="Babayeva S."/>
            <person name="Izzatullayeva V."/>
            <person name="Mammadov A."/>
            <person name="Mammadov A."/>
            <person name="Sharifova S."/>
            <person name="Ojaghi J."/>
            <person name="Eynullazada K."/>
            <person name="Bayramov B."/>
            <person name="Abdulazimova A."/>
            <person name="Shahmuradov I."/>
        </authorList>
    </citation>
    <scope>NUCLEOTIDE SEQUENCE [LARGE SCALE GENOMIC DNA]</scope>
    <source>
        <strain evidence="2">cv. AG2017</strain>
        <tissue evidence="1">Leaf</tissue>
    </source>
</reference>
<evidence type="ECO:0000313" key="1">
    <source>
        <dbReference type="EMBL" id="PKI69246.1"/>
    </source>
</evidence>
<proteinExistence type="predicted"/>
<comment type="caution">
    <text evidence="1">The sequence shown here is derived from an EMBL/GenBank/DDBJ whole genome shotgun (WGS) entry which is preliminary data.</text>
</comment>
<dbReference type="Proteomes" id="UP000233551">
    <property type="component" value="Unassembled WGS sequence"/>
</dbReference>
<dbReference type="EMBL" id="PGOL01000517">
    <property type="protein sequence ID" value="PKI69246.1"/>
    <property type="molecule type" value="Genomic_DNA"/>
</dbReference>